<dbReference type="Proteomes" id="UP000005730">
    <property type="component" value="Chromosome"/>
</dbReference>
<sequence>MSSKVWVVIEFDGDKYDAHVFTSQNDAEHYANERLGGEGVCACSSCCPTVVVVPSVLVGREEIKGKVEDWGVQVPDVNESFVEGLMEEIDWEGIDVAPEEVRERFIKEKGHEVRREACEILREFLMDELKDYIESQCHCDDQEG</sequence>
<dbReference type="EMBL" id="CM001377">
    <property type="protein sequence ID" value="EHM09494.1"/>
    <property type="molecule type" value="Genomic_DNA"/>
</dbReference>
<dbReference type="HOGENOM" id="CLU_1795581_0_0_0"/>
<evidence type="ECO:0000313" key="1">
    <source>
        <dbReference type="EMBL" id="EHM09494.1"/>
    </source>
</evidence>
<dbReference type="RefSeq" id="WP_006582988.1">
    <property type="nucleotide sequence ID" value="NZ_CM001377.1"/>
</dbReference>
<dbReference type="AlphaFoldDB" id="H0UP81"/>
<accession>H0UP81</accession>
<dbReference type="STRING" id="926567.TheveDRAFT_0324"/>
<reference evidence="1 2" key="1">
    <citation type="submission" date="2011-10" db="EMBL/GenBank/DDBJ databases">
        <title>The Noncontiguous Finished genome of Thermanaerovibrio velox DSM 12556.</title>
        <authorList>
            <consortium name="US DOE Joint Genome Institute (JGI-PGF)"/>
            <person name="Lucas S."/>
            <person name="Copeland A."/>
            <person name="Lapidus A."/>
            <person name="Glavina del Rio T."/>
            <person name="Dalin E."/>
            <person name="Tice H."/>
            <person name="Bruce D."/>
            <person name="Goodwin L."/>
            <person name="Pitluck S."/>
            <person name="Peters L."/>
            <person name="Mikhailova N."/>
            <person name="Teshima H."/>
            <person name="Kyrpides N."/>
            <person name="Mavromatis K."/>
            <person name="Ivanova N."/>
            <person name="Markowitz V."/>
            <person name="Cheng J.-F."/>
            <person name="Hugenholtz P."/>
            <person name="Woyke T."/>
            <person name="Wu D."/>
            <person name="Spring S."/>
            <person name="Brambilla E.-M."/>
            <person name="Klenk H.-P."/>
            <person name="Eisen J.A."/>
        </authorList>
    </citation>
    <scope>NUCLEOTIDE SEQUENCE [LARGE SCALE GENOMIC DNA]</scope>
    <source>
        <strain evidence="1 2">DSM 12556</strain>
    </source>
</reference>
<proteinExistence type="predicted"/>
<protein>
    <submittedName>
        <fullName evidence="1">Uncharacterized protein</fullName>
    </submittedName>
</protein>
<evidence type="ECO:0000313" key="2">
    <source>
        <dbReference type="Proteomes" id="UP000005730"/>
    </source>
</evidence>
<keyword evidence="2" id="KW-1185">Reference proteome</keyword>
<dbReference type="eggNOG" id="ENOG50341BU">
    <property type="taxonomic scope" value="Bacteria"/>
</dbReference>
<organism evidence="1 2">
    <name type="scientific">Thermanaerovibrio velox DSM 12556</name>
    <dbReference type="NCBI Taxonomy" id="926567"/>
    <lineage>
        <taxon>Bacteria</taxon>
        <taxon>Thermotogati</taxon>
        <taxon>Synergistota</taxon>
        <taxon>Synergistia</taxon>
        <taxon>Synergistales</taxon>
        <taxon>Synergistaceae</taxon>
        <taxon>Thermanaerovibrio</taxon>
    </lineage>
</organism>
<dbReference type="OrthoDB" id="5381at2"/>
<name>H0UP81_9BACT</name>
<gene>
    <name evidence="1" type="ORF">TheveDRAFT_0324</name>
</gene>